<comment type="caution">
    <text evidence="2">The sequence shown here is derived from an EMBL/GenBank/DDBJ whole genome shotgun (WGS) entry which is preliminary data.</text>
</comment>
<dbReference type="Proteomes" id="UP000584931">
    <property type="component" value="Unassembled WGS sequence"/>
</dbReference>
<evidence type="ECO:0000313" key="3">
    <source>
        <dbReference type="Proteomes" id="UP000584931"/>
    </source>
</evidence>
<gene>
    <name evidence="2" type="ORF">HNR06_005315</name>
</gene>
<sequence length="127" mass="13443">MIALAVLAGWLLGRAGGTEDPFTRPVSEGGDAEIPSAAGSEQNTDSESTEQSEAPANFGLASFSHLQGESTTEDGYPVSFPRAPEGGVSMVIAYLRWMSSNSSQRLASVMDTYHDVDVEVTPEMAQE</sequence>
<feature type="compositionally biased region" description="Polar residues" evidence="1">
    <location>
        <begin position="39"/>
        <end position="54"/>
    </location>
</feature>
<evidence type="ECO:0000313" key="2">
    <source>
        <dbReference type="EMBL" id="NYH55726.1"/>
    </source>
</evidence>
<protein>
    <submittedName>
        <fullName evidence="2">Uncharacterized protein</fullName>
    </submittedName>
</protein>
<proteinExistence type="predicted"/>
<reference evidence="2 3" key="1">
    <citation type="submission" date="2020-07" db="EMBL/GenBank/DDBJ databases">
        <title>Sequencing the genomes of 1000 actinobacteria strains.</title>
        <authorList>
            <person name="Klenk H.-P."/>
        </authorList>
    </citation>
    <scope>NUCLEOTIDE SEQUENCE [LARGE SCALE GENOMIC DNA]</scope>
    <source>
        <strain evidence="2 3">DSM 45278</strain>
    </source>
</reference>
<evidence type="ECO:0000256" key="1">
    <source>
        <dbReference type="SAM" id="MobiDB-lite"/>
    </source>
</evidence>
<dbReference type="AlphaFoldDB" id="A0A7Z0BLZ1"/>
<dbReference type="RefSeq" id="WP_179811702.1">
    <property type="nucleotide sequence ID" value="NZ_JACCHL010000001.1"/>
</dbReference>
<dbReference type="EMBL" id="JACCHL010000001">
    <property type="protein sequence ID" value="NYH55726.1"/>
    <property type="molecule type" value="Genomic_DNA"/>
</dbReference>
<organism evidence="2 3">
    <name type="scientific">Nocardiopsis sinuspersici</name>
    <dbReference type="NCBI Taxonomy" id="501010"/>
    <lineage>
        <taxon>Bacteria</taxon>
        <taxon>Bacillati</taxon>
        <taxon>Actinomycetota</taxon>
        <taxon>Actinomycetes</taxon>
        <taxon>Streptosporangiales</taxon>
        <taxon>Nocardiopsidaceae</taxon>
        <taxon>Nocardiopsis</taxon>
    </lineage>
</organism>
<name>A0A7Z0BLZ1_9ACTN</name>
<feature type="region of interest" description="Disordered" evidence="1">
    <location>
        <begin position="15"/>
        <end position="80"/>
    </location>
</feature>
<accession>A0A7Z0BLZ1</accession>